<keyword evidence="3" id="KW-1185">Reference proteome</keyword>
<dbReference type="EMBL" id="MAYF01000223">
    <property type="protein sequence ID" value="OCA78431.1"/>
    <property type="molecule type" value="Genomic_DNA"/>
</dbReference>
<gene>
    <name evidence="1" type="ORF">BBH99_01485</name>
    <name evidence="2" type="ORF">SAMN05444407_101675</name>
</gene>
<dbReference type="AlphaFoldDB" id="A0A1M6WKI7"/>
<reference evidence="2 4" key="2">
    <citation type="submission" date="2016-11" db="EMBL/GenBank/DDBJ databases">
        <authorList>
            <person name="Jaros S."/>
            <person name="Januszkiewicz K."/>
            <person name="Wedrychowicz H."/>
        </authorList>
    </citation>
    <scope>NUCLEOTIDE SEQUENCE [LARGE SCALE GENOMIC DNA]</scope>
    <source>
        <strain evidence="2 4">DSM 27621</strain>
    </source>
</reference>
<evidence type="ECO:0000313" key="4">
    <source>
        <dbReference type="Proteomes" id="UP000184069"/>
    </source>
</evidence>
<dbReference type="Proteomes" id="UP000093508">
    <property type="component" value="Unassembled WGS sequence"/>
</dbReference>
<protein>
    <submittedName>
        <fullName evidence="2">Uncharacterized protein</fullName>
    </submittedName>
</protein>
<dbReference type="OrthoDB" id="1254119at2"/>
<dbReference type="Proteomes" id="UP000184069">
    <property type="component" value="Unassembled WGS sequence"/>
</dbReference>
<organism evidence="2 4">
    <name type="scientific">Chryseobacterium contaminans</name>
    <dbReference type="NCBI Taxonomy" id="1423959"/>
    <lineage>
        <taxon>Bacteria</taxon>
        <taxon>Pseudomonadati</taxon>
        <taxon>Bacteroidota</taxon>
        <taxon>Flavobacteriia</taxon>
        <taxon>Flavobacteriales</taxon>
        <taxon>Weeksellaceae</taxon>
        <taxon>Chryseobacterium group</taxon>
        <taxon>Chryseobacterium</taxon>
    </lineage>
</organism>
<reference evidence="1 3" key="1">
    <citation type="submission" date="2016-07" db="EMBL/GenBank/DDBJ databases">
        <authorList>
            <person name="Jeong J.-J."/>
            <person name="Kim D.W."/>
            <person name="Sang M.K."/>
            <person name="Choi I.-G."/>
            <person name="Kim K.D."/>
        </authorList>
    </citation>
    <scope>NUCLEOTIDE SEQUENCE [LARGE SCALE GENOMIC DNA]</scope>
    <source>
        <strain evidence="1 3">C-26</strain>
    </source>
</reference>
<dbReference type="EMBL" id="FRBM01000001">
    <property type="protein sequence ID" value="SHK94099.1"/>
    <property type="molecule type" value="Genomic_DNA"/>
</dbReference>
<dbReference type="RefSeq" id="WP_066696010.1">
    <property type="nucleotide sequence ID" value="NZ_FRBM01000001.1"/>
</dbReference>
<sequence length="160" mass="17854">MRTKKDQLARIINTQSQLLNLKIMELQMNSVLAENQESDSRYVAAKNIRLPDDNSQVTVSIYFGGEGQSGSATLKVLRTNQESKFIKGSVDNILIGTCKELIGQVLNIESFIQDTSKDSNKTILTVKIRQAGKVIYDDTHISEVKTEGGASLYTHHLTFY</sequence>
<evidence type="ECO:0000313" key="3">
    <source>
        <dbReference type="Proteomes" id="UP000093508"/>
    </source>
</evidence>
<accession>A0A1M6WKI7</accession>
<evidence type="ECO:0000313" key="1">
    <source>
        <dbReference type="EMBL" id="OCA78431.1"/>
    </source>
</evidence>
<dbReference type="STRING" id="1423959.SAMN05444407_101675"/>
<evidence type="ECO:0000313" key="2">
    <source>
        <dbReference type="EMBL" id="SHK94099.1"/>
    </source>
</evidence>
<proteinExistence type="predicted"/>
<name>A0A1M6WKI7_9FLAO</name>